<dbReference type="GO" id="GO:0050660">
    <property type="term" value="F:flavin adenine dinucleotide binding"/>
    <property type="evidence" value="ECO:0007669"/>
    <property type="project" value="TreeGrafter"/>
</dbReference>
<dbReference type="Proteomes" id="UP000038040">
    <property type="component" value="Unplaced"/>
</dbReference>
<dbReference type="InterPro" id="IPR036188">
    <property type="entry name" value="FAD/NAD-bd_sf"/>
</dbReference>
<keyword evidence="4" id="KW-1185">Reference proteome</keyword>
<feature type="domain" description="Amine oxidase" evidence="1">
    <location>
        <begin position="44"/>
        <end position="285"/>
    </location>
</feature>
<organism evidence="3 5">
    <name type="scientific">Dracunculus medinensis</name>
    <name type="common">Guinea worm</name>
    <dbReference type="NCBI Taxonomy" id="318479"/>
    <lineage>
        <taxon>Eukaryota</taxon>
        <taxon>Metazoa</taxon>
        <taxon>Ecdysozoa</taxon>
        <taxon>Nematoda</taxon>
        <taxon>Chromadorea</taxon>
        <taxon>Rhabditida</taxon>
        <taxon>Spirurina</taxon>
        <taxon>Dracunculoidea</taxon>
        <taxon>Dracunculidae</taxon>
        <taxon>Dracunculus</taxon>
    </lineage>
</organism>
<evidence type="ECO:0000313" key="4">
    <source>
        <dbReference type="Proteomes" id="UP000274756"/>
    </source>
</evidence>
<dbReference type="GO" id="GO:0016491">
    <property type="term" value="F:oxidoreductase activity"/>
    <property type="evidence" value="ECO:0007669"/>
    <property type="project" value="InterPro"/>
</dbReference>
<dbReference type="Pfam" id="PF01593">
    <property type="entry name" value="Amino_oxidase"/>
    <property type="match status" value="1"/>
</dbReference>
<dbReference type="GO" id="GO:0005829">
    <property type="term" value="C:cytosol"/>
    <property type="evidence" value="ECO:0007669"/>
    <property type="project" value="TreeGrafter"/>
</dbReference>
<dbReference type="Proteomes" id="UP000274756">
    <property type="component" value="Unassembled WGS sequence"/>
</dbReference>
<dbReference type="PANTHER" id="PTHR21197">
    <property type="entry name" value="UDP-GALACTOPYRANOSE MUTASE"/>
    <property type="match status" value="1"/>
</dbReference>
<reference evidence="2 4" key="2">
    <citation type="submission" date="2018-11" db="EMBL/GenBank/DDBJ databases">
        <authorList>
            <consortium name="Pathogen Informatics"/>
        </authorList>
    </citation>
    <scope>NUCLEOTIDE SEQUENCE [LARGE SCALE GENOMIC DNA]</scope>
</reference>
<sequence>MNGCIRERKLIVIGSGPTAIGALYQIFSLIDEGVLDKTTLKACVIVIEKEGEVGGLARSVTDSNGFTWDFGIHVTGVSRYKEFTRVVDNAVDLSEICCAKEAHLNYVPYPVQHSIPYFPREIRKKCIEELRYLNETPDAKKCMNFAEYSLQIFGKSLQDIFIRPYNKKVWIVDLEEMNCCWASGRVPNIDLGKIESHCGKTRDELEDEADRAPFICFRYPKELKGCGKVWKIIAQSFPSEIFHLNERVVRIDCDEKIVHTIELNGTTHVYEYDFVLSTLPITELGRIASLCGKINLKYTKVVLVGIGVSCPQPEWTQTSSWAYYPYSDTVFYRCTFLSNFNDYLTPDPDRFWSVLCEISLDAEEIFSEPHLIAKTVEGLKMKGVINEENKIVDKWICVLPFGYPIPTVERNEELRRCHKIFQVCFFEKALYSRGRFGGWKYEISNQDHSFTIGMQFINYLILGYSETLYTF</sequence>
<reference evidence="5" key="1">
    <citation type="submission" date="2017-02" db="UniProtKB">
        <authorList>
            <consortium name="WormBaseParasite"/>
        </authorList>
    </citation>
    <scope>IDENTIFICATION</scope>
</reference>
<dbReference type="STRING" id="318479.A0A0N4U0L6"/>
<gene>
    <name evidence="2" type="ORF">DME_LOCUS4461</name>
</gene>
<dbReference type="InterPro" id="IPR002937">
    <property type="entry name" value="Amino_oxidase"/>
</dbReference>
<evidence type="ECO:0000313" key="5">
    <source>
        <dbReference type="WBParaSite" id="DME_0000010101-mRNA-1"/>
    </source>
</evidence>
<dbReference type="OrthoDB" id="38045at2759"/>
<protein>
    <submittedName>
        <fullName evidence="5">Amino_oxidase domain-containing protein</fullName>
    </submittedName>
</protein>
<dbReference type="PANTHER" id="PTHR21197:SF0">
    <property type="entry name" value="UDP-GALACTOPYRANOSE MUTASE"/>
    <property type="match status" value="1"/>
</dbReference>
<evidence type="ECO:0000313" key="3">
    <source>
        <dbReference type="Proteomes" id="UP000038040"/>
    </source>
</evidence>
<dbReference type="AlphaFoldDB" id="A0A0N4U0L6"/>
<name>A0A0N4U0L6_DRAME</name>
<evidence type="ECO:0000259" key="1">
    <source>
        <dbReference type="Pfam" id="PF01593"/>
    </source>
</evidence>
<dbReference type="Gene3D" id="3.50.50.60">
    <property type="entry name" value="FAD/NAD(P)-binding domain"/>
    <property type="match status" value="1"/>
</dbReference>
<dbReference type="SUPFAM" id="SSF51971">
    <property type="entry name" value="Nucleotide-binding domain"/>
    <property type="match status" value="1"/>
</dbReference>
<accession>A0A0N4U0L6</accession>
<dbReference type="GO" id="GO:0008767">
    <property type="term" value="F:UDP-galactopyranose mutase activity"/>
    <property type="evidence" value="ECO:0007669"/>
    <property type="project" value="TreeGrafter"/>
</dbReference>
<evidence type="ECO:0000313" key="2">
    <source>
        <dbReference type="EMBL" id="VDN54488.1"/>
    </source>
</evidence>
<dbReference type="WBParaSite" id="DME_0000010101-mRNA-1">
    <property type="protein sequence ID" value="DME_0000010101-mRNA-1"/>
    <property type="gene ID" value="DME_0000010101"/>
</dbReference>
<dbReference type="EMBL" id="UYYG01001150">
    <property type="protein sequence ID" value="VDN54488.1"/>
    <property type="molecule type" value="Genomic_DNA"/>
</dbReference>
<proteinExistence type="predicted"/>